<dbReference type="STRING" id="1434232.MAIT1_03211"/>
<evidence type="ECO:0000313" key="6">
    <source>
        <dbReference type="Proteomes" id="UP000194003"/>
    </source>
</evidence>
<gene>
    <name evidence="5" type="ORF">MAIT1_03211</name>
</gene>
<organism evidence="5 6">
    <name type="scientific">Magnetofaba australis IT-1</name>
    <dbReference type="NCBI Taxonomy" id="1434232"/>
    <lineage>
        <taxon>Bacteria</taxon>
        <taxon>Pseudomonadati</taxon>
        <taxon>Pseudomonadota</taxon>
        <taxon>Magnetococcia</taxon>
        <taxon>Magnetococcales</taxon>
        <taxon>Magnetococcaceae</taxon>
        <taxon>Magnetofaba</taxon>
    </lineage>
</organism>
<evidence type="ECO:0000256" key="1">
    <source>
        <dbReference type="ARBA" id="ARBA00022729"/>
    </source>
</evidence>
<feature type="domain" description="Outer membrane protein assembly factor BamE" evidence="4">
    <location>
        <begin position="29"/>
        <end position="80"/>
    </location>
</feature>
<dbReference type="AlphaFoldDB" id="A0A1Y2K695"/>
<protein>
    <recommendedName>
        <fullName evidence="4">Outer membrane protein assembly factor BamE domain-containing protein</fullName>
    </recommendedName>
</protein>
<evidence type="ECO:0000256" key="2">
    <source>
        <dbReference type="ARBA" id="ARBA00023136"/>
    </source>
</evidence>
<dbReference type="Gene3D" id="3.30.1450.10">
    <property type="match status" value="1"/>
</dbReference>
<dbReference type="InterPro" id="IPR007450">
    <property type="entry name" value="BamE_dom"/>
</dbReference>
<keyword evidence="2" id="KW-0472">Membrane</keyword>
<comment type="caution">
    <text evidence="5">The sequence shown here is derived from an EMBL/GenBank/DDBJ whole genome shotgun (WGS) entry which is preliminary data.</text>
</comment>
<sequence length="245" mass="27924">MPKPVRALFWGLIIPMLTFGCQSMPENHGNILDVELVNRIVPGQTHAREVIEMLGAPTIVNPVRPDRWIYVMDRRAGGYETVNTVEITLRRGGVIDEVKRNFDDKLRDPEQMVAEKGKRSWWRRTWGKETWELIPAPEGGKDEVAALLPEEKSLLDRTGDTLTDALKLKFPSLTKGWGEDKQSPAQPADDVAPPTDPNWWRSVLARDPAKGETMTEPRDYRYEEALKEKKAIENADVNLPAWMKK</sequence>
<dbReference type="InterPro" id="IPR037873">
    <property type="entry name" value="BamE-like"/>
</dbReference>
<proteinExistence type="predicted"/>
<dbReference type="Pfam" id="PF04355">
    <property type="entry name" value="BamE"/>
    <property type="match status" value="1"/>
</dbReference>
<evidence type="ECO:0000313" key="5">
    <source>
        <dbReference type="EMBL" id="OSM05073.1"/>
    </source>
</evidence>
<evidence type="ECO:0000256" key="3">
    <source>
        <dbReference type="SAM" id="MobiDB-lite"/>
    </source>
</evidence>
<feature type="compositionally biased region" description="Basic and acidic residues" evidence="3">
    <location>
        <begin position="207"/>
        <end position="216"/>
    </location>
</feature>
<accession>A0A1Y2K695</accession>
<dbReference type="Proteomes" id="UP000194003">
    <property type="component" value="Unassembled WGS sequence"/>
</dbReference>
<keyword evidence="6" id="KW-1185">Reference proteome</keyword>
<feature type="region of interest" description="Disordered" evidence="3">
    <location>
        <begin position="174"/>
        <end position="216"/>
    </location>
</feature>
<name>A0A1Y2K695_9PROT</name>
<dbReference type="OrthoDB" id="7160681at2"/>
<keyword evidence="1" id="KW-0732">Signal</keyword>
<dbReference type="RefSeq" id="WP_158089380.1">
    <property type="nucleotide sequence ID" value="NZ_LVJN01000018.1"/>
</dbReference>
<dbReference type="GO" id="GO:0019867">
    <property type="term" value="C:outer membrane"/>
    <property type="evidence" value="ECO:0007669"/>
    <property type="project" value="InterPro"/>
</dbReference>
<dbReference type="PROSITE" id="PS51257">
    <property type="entry name" value="PROKAR_LIPOPROTEIN"/>
    <property type="match status" value="1"/>
</dbReference>
<dbReference type="EMBL" id="LVJN01000018">
    <property type="protein sequence ID" value="OSM05073.1"/>
    <property type="molecule type" value="Genomic_DNA"/>
</dbReference>
<evidence type="ECO:0000259" key="4">
    <source>
        <dbReference type="Pfam" id="PF04355"/>
    </source>
</evidence>
<reference evidence="5 6" key="1">
    <citation type="journal article" date="2016" name="BMC Genomics">
        <title>Combined genomic and structural analyses of a cultured magnetotactic bacterium reveals its niche adaptation to a dynamic environment.</title>
        <authorList>
            <person name="Araujo A.C."/>
            <person name="Morillo V."/>
            <person name="Cypriano J."/>
            <person name="Teixeira L.C."/>
            <person name="Leao P."/>
            <person name="Lyra S."/>
            <person name="Almeida L.G."/>
            <person name="Bazylinski D.A."/>
            <person name="Vasconcellos A.T."/>
            <person name="Abreu F."/>
            <person name="Lins U."/>
        </authorList>
    </citation>
    <scope>NUCLEOTIDE SEQUENCE [LARGE SCALE GENOMIC DNA]</scope>
    <source>
        <strain evidence="5 6">IT-1</strain>
    </source>
</reference>